<sequence>MLMNTHFQIAKSVLENMDEKKAVLISEKNFVYGNVKPDAFSKYKLKKHYMEESFNMIIEKIKYLCSLTLESLSKVFSTSRLSQELGVICHFLCDFFCVAHSERWEFKHSMNKHVIYERELAAKAKETDLVKIKGDGDIKEGEFESFFNTLYSQYKSNGNYIENDLKFSTYVCNSVTDFVLGSILSNSNAPAALQIA</sequence>
<name>B6FWP7_PEPHT</name>
<dbReference type="InterPro" id="IPR029002">
    <property type="entry name" value="PLPC/GPLD1"/>
</dbReference>
<feature type="domain" description="Phospholipase C/D" evidence="1">
    <location>
        <begin position="5"/>
        <end position="160"/>
    </location>
</feature>
<organism evidence="2 3">
    <name type="scientific">Peptacetobacter hiranonis (strain DSM 13275 / JCM 10541 / KCTC 15199 / TO-931)</name>
    <name type="common">Clostridium hiranonis</name>
    <dbReference type="NCBI Taxonomy" id="500633"/>
    <lineage>
        <taxon>Bacteria</taxon>
        <taxon>Bacillati</taxon>
        <taxon>Bacillota</taxon>
        <taxon>Clostridia</taxon>
        <taxon>Peptostreptococcales</taxon>
        <taxon>Peptostreptococcaceae</taxon>
        <taxon>Peptacetobacter</taxon>
    </lineage>
</organism>
<dbReference type="Pfam" id="PF00882">
    <property type="entry name" value="Zn_dep_PLPC"/>
    <property type="match status" value="1"/>
</dbReference>
<comment type="caution">
    <text evidence="2">The sequence shown here is derived from an EMBL/GenBank/DDBJ whole genome shotgun (WGS) entry which is preliminary data.</text>
</comment>
<dbReference type="STRING" id="500633.CLOHIR_00296"/>
<dbReference type="Proteomes" id="UP000003178">
    <property type="component" value="Unassembled WGS sequence"/>
</dbReference>
<gene>
    <name evidence="2" type="ORF">CLOHIR_00296</name>
</gene>
<evidence type="ECO:0000259" key="1">
    <source>
        <dbReference type="Pfam" id="PF00882"/>
    </source>
</evidence>
<proteinExistence type="predicted"/>
<dbReference type="RefSeq" id="WP_006439217.1">
    <property type="nucleotide sequence ID" value="NZ_DS995355.1"/>
</dbReference>
<dbReference type="eggNOG" id="ENOG5033FUW">
    <property type="taxonomic scope" value="Bacteria"/>
</dbReference>
<dbReference type="HOGENOM" id="CLU_104114_0_0_9"/>
<reference evidence="2 3" key="1">
    <citation type="submission" date="2008-09" db="EMBL/GenBank/DDBJ databases">
        <authorList>
            <person name="Fulton L."/>
            <person name="Clifton S."/>
            <person name="Fulton B."/>
            <person name="Xu J."/>
            <person name="Minx P."/>
            <person name="Pepin K.H."/>
            <person name="Johnson M."/>
            <person name="Thiruvilangam P."/>
            <person name="Bhonagiri V."/>
            <person name="Nash W.E."/>
            <person name="Mardis E.R."/>
            <person name="Wilson R.K."/>
        </authorList>
    </citation>
    <scope>NUCLEOTIDE SEQUENCE [LARGE SCALE GENOMIC DNA]</scope>
    <source>
        <strain evidence="2 3">DSM 13275</strain>
    </source>
</reference>
<protein>
    <recommendedName>
        <fullName evidence="1">Phospholipase C/D domain-containing protein</fullName>
    </recommendedName>
</protein>
<dbReference type="OrthoDB" id="2878022at2"/>
<evidence type="ECO:0000313" key="3">
    <source>
        <dbReference type="Proteomes" id="UP000003178"/>
    </source>
</evidence>
<evidence type="ECO:0000313" key="2">
    <source>
        <dbReference type="EMBL" id="EEA85958.1"/>
    </source>
</evidence>
<dbReference type="EMBL" id="ABWP01000011">
    <property type="protein sequence ID" value="EEA85958.1"/>
    <property type="molecule type" value="Genomic_DNA"/>
</dbReference>
<keyword evidence="3" id="KW-1185">Reference proteome</keyword>
<dbReference type="AlphaFoldDB" id="B6FWP7"/>
<accession>B6FWP7</accession>
<reference evidence="2 3" key="2">
    <citation type="submission" date="2008-10" db="EMBL/GenBank/DDBJ databases">
        <title>Draft genome sequence of Clostridium hiranonis (DSM 13275).</title>
        <authorList>
            <person name="Sudarsanam P."/>
            <person name="Ley R."/>
            <person name="Guruge J."/>
            <person name="Turnbaugh P.J."/>
            <person name="Mahowald M."/>
            <person name="Liep D."/>
            <person name="Gordon J."/>
        </authorList>
    </citation>
    <scope>NUCLEOTIDE SEQUENCE [LARGE SCALE GENOMIC DNA]</scope>
    <source>
        <strain evidence="2 3">DSM 13275</strain>
    </source>
</reference>